<gene>
    <name evidence="1" type="ORF">QIS99_31450</name>
</gene>
<dbReference type="EMBL" id="JASCIR010000061">
    <property type="protein sequence ID" value="MDI3390677.1"/>
    <property type="molecule type" value="Genomic_DNA"/>
</dbReference>
<comment type="caution">
    <text evidence="1">The sequence shown here is derived from an EMBL/GenBank/DDBJ whole genome shotgun (WGS) entry which is preliminary data.</text>
</comment>
<name>A0ABT6S1W0_9ACTN</name>
<evidence type="ECO:0000313" key="2">
    <source>
        <dbReference type="Proteomes" id="UP001224661"/>
    </source>
</evidence>
<organism evidence="1 2">
    <name type="scientific">Streptomyces solicavernae</name>
    <dbReference type="NCBI Taxonomy" id="3043614"/>
    <lineage>
        <taxon>Bacteria</taxon>
        <taxon>Bacillati</taxon>
        <taxon>Actinomycetota</taxon>
        <taxon>Actinomycetes</taxon>
        <taxon>Kitasatosporales</taxon>
        <taxon>Streptomycetaceae</taxon>
        <taxon>Streptomyces</taxon>
    </lineage>
</organism>
<evidence type="ECO:0000313" key="1">
    <source>
        <dbReference type="EMBL" id="MDI3390677.1"/>
    </source>
</evidence>
<dbReference type="Proteomes" id="UP001224661">
    <property type="component" value="Unassembled WGS sequence"/>
</dbReference>
<reference evidence="1 2" key="1">
    <citation type="submission" date="2023-05" db="EMBL/GenBank/DDBJ databases">
        <title>Draft genome sequence of Streptomyces sp. B-S-A8 isolated from a cave soil in Thailand.</title>
        <authorList>
            <person name="Chamroensaksri N."/>
            <person name="Muangham S."/>
        </authorList>
    </citation>
    <scope>NUCLEOTIDE SEQUENCE [LARGE SCALE GENOMIC DNA]</scope>
    <source>
        <strain evidence="1 2">B-S-A8</strain>
    </source>
</reference>
<keyword evidence="2" id="KW-1185">Reference proteome</keyword>
<protein>
    <submittedName>
        <fullName evidence="1">Uncharacterized protein</fullName>
    </submittedName>
</protein>
<dbReference type="RefSeq" id="WP_282517163.1">
    <property type="nucleotide sequence ID" value="NZ_JASCIR010000061.1"/>
</dbReference>
<accession>A0ABT6S1W0</accession>
<proteinExistence type="predicted"/>
<sequence length="110" mass="11856">MPTEAAFRPALEMRILAAMTPSPQEEIKNAAHAISNMHVATVPGDHARAAGHAAANLCSGAGYRLLYIPTELQQLITQAIEIGYATALQDVRDGDFDGVIREWRPGLFEG</sequence>